<dbReference type="InterPro" id="IPR036890">
    <property type="entry name" value="HATPase_C_sf"/>
</dbReference>
<keyword evidence="3" id="KW-0418">Kinase</keyword>
<evidence type="ECO:0000313" key="4">
    <source>
        <dbReference type="Proteomes" id="UP000603640"/>
    </source>
</evidence>
<proteinExistence type="predicted"/>
<dbReference type="EMBL" id="JACRVF010000001">
    <property type="protein sequence ID" value="MBC5992233.1"/>
    <property type="molecule type" value="Genomic_DNA"/>
</dbReference>
<feature type="transmembrane region" description="Helical" evidence="1">
    <location>
        <begin position="37"/>
        <end position="62"/>
    </location>
</feature>
<dbReference type="PANTHER" id="PTHR34220:SF7">
    <property type="entry name" value="SENSOR HISTIDINE KINASE YPDA"/>
    <property type="match status" value="1"/>
</dbReference>
<gene>
    <name evidence="3" type="ORF">H8S84_05225</name>
</gene>
<dbReference type="InterPro" id="IPR010559">
    <property type="entry name" value="Sig_transdc_His_kin_internal"/>
</dbReference>
<sequence>MSRKYRNIAVHAAAWLLFLLYEWIFKQGILNNPETSVFHLKIVVIRVLMLIPAVYFTLYFLVPRLFLQGRKTMFTLALIGTIAVDTLLMKTLNYFLVLEGVEGFAGSYLESISGLTGWLIFMGNIAFNISFAMMFYFINKWVHDDKKRQQLEAAKKEAELSLLKSQVQPHFLFNTINNIYALSQKGSPYTTEMIYRLSGLLEYMLYDSNREWTPLKREISYIRNYLEIEKIRYGDRLDVSFALYGDVEGLAVPPLVLLPFVENSFKHGLSQHTGTCWLRIEISYKAPWLLLKVENSKPDEGAEEVKKGGLGITNVLKRLDILLDGAYELKQLDSPDSYLVTLKLTPAQKELTHEEPTRPLEVLDRRR</sequence>
<reference evidence="3" key="1">
    <citation type="submission" date="2020-08" db="EMBL/GenBank/DDBJ databases">
        <title>Pontibacter sp. SD6 16S ribosomal RNA gene Genome sequencing and assembly.</title>
        <authorList>
            <person name="Kang M."/>
        </authorList>
    </citation>
    <scope>NUCLEOTIDE SEQUENCE</scope>
    <source>
        <strain evidence="3">SD6</strain>
    </source>
</reference>
<comment type="caution">
    <text evidence="3">The sequence shown here is derived from an EMBL/GenBank/DDBJ whole genome shotgun (WGS) entry which is preliminary data.</text>
</comment>
<protein>
    <submittedName>
        <fullName evidence="3">Histidine kinase</fullName>
    </submittedName>
</protein>
<feature type="domain" description="Signal transduction histidine kinase internal region" evidence="2">
    <location>
        <begin position="158"/>
        <end position="237"/>
    </location>
</feature>
<dbReference type="AlphaFoldDB" id="A0A923N489"/>
<name>A0A923N489_9BACT</name>
<keyword evidence="1" id="KW-1133">Transmembrane helix</keyword>
<keyword evidence="3" id="KW-0808">Transferase</keyword>
<keyword evidence="1" id="KW-0812">Transmembrane</keyword>
<keyword evidence="4" id="KW-1185">Reference proteome</keyword>
<dbReference type="PANTHER" id="PTHR34220">
    <property type="entry name" value="SENSOR HISTIDINE KINASE YPDA"/>
    <property type="match status" value="1"/>
</dbReference>
<keyword evidence="1" id="KW-0472">Membrane</keyword>
<organism evidence="3 4">
    <name type="scientific">Pontibacter cellulosilyticus</name>
    <dbReference type="NCBI Taxonomy" id="1720253"/>
    <lineage>
        <taxon>Bacteria</taxon>
        <taxon>Pseudomonadati</taxon>
        <taxon>Bacteroidota</taxon>
        <taxon>Cytophagia</taxon>
        <taxon>Cytophagales</taxon>
        <taxon>Hymenobacteraceae</taxon>
        <taxon>Pontibacter</taxon>
    </lineage>
</organism>
<dbReference type="Gene3D" id="3.30.565.10">
    <property type="entry name" value="Histidine kinase-like ATPase, C-terminal domain"/>
    <property type="match status" value="1"/>
</dbReference>
<dbReference type="RefSeq" id="WP_187066187.1">
    <property type="nucleotide sequence ID" value="NZ_JACRVF010000001.1"/>
</dbReference>
<dbReference type="GO" id="GO:0016020">
    <property type="term" value="C:membrane"/>
    <property type="evidence" value="ECO:0007669"/>
    <property type="project" value="InterPro"/>
</dbReference>
<dbReference type="Proteomes" id="UP000603640">
    <property type="component" value="Unassembled WGS sequence"/>
</dbReference>
<accession>A0A923N489</accession>
<evidence type="ECO:0000259" key="2">
    <source>
        <dbReference type="Pfam" id="PF06580"/>
    </source>
</evidence>
<feature type="transmembrane region" description="Helical" evidence="1">
    <location>
        <begin position="117"/>
        <end position="138"/>
    </location>
</feature>
<evidence type="ECO:0000313" key="3">
    <source>
        <dbReference type="EMBL" id="MBC5992233.1"/>
    </source>
</evidence>
<dbReference type="Pfam" id="PF06580">
    <property type="entry name" value="His_kinase"/>
    <property type="match status" value="1"/>
</dbReference>
<feature type="transmembrane region" description="Helical" evidence="1">
    <location>
        <begin position="74"/>
        <end position="97"/>
    </location>
</feature>
<dbReference type="InterPro" id="IPR050640">
    <property type="entry name" value="Bact_2-comp_sensor_kinase"/>
</dbReference>
<feature type="transmembrane region" description="Helical" evidence="1">
    <location>
        <begin position="7"/>
        <end position="25"/>
    </location>
</feature>
<evidence type="ECO:0000256" key="1">
    <source>
        <dbReference type="SAM" id="Phobius"/>
    </source>
</evidence>
<dbReference type="GO" id="GO:0000155">
    <property type="term" value="F:phosphorelay sensor kinase activity"/>
    <property type="evidence" value="ECO:0007669"/>
    <property type="project" value="InterPro"/>
</dbReference>